<reference evidence="2 3" key="1">
    <citation type="submission" date="2017-12" db="EMBL/GenBank/DDBJ databases">
        <title>Confluentibacter flavum sp. nov., isolated from the saline lake.</title>
        <authorList>
            <person name="Yu L."/>
        </authorList>
    </citation>
    <scope>NUCLEOTIDE SEQUENCE [LARGE SCALE GENOMIC DNA]</scope>
    <source>
        <strain evidence="2 3">3B</strain>
    </source>
</reference>
<dbReference type="Proteomes" id="UP000233435">
    <property type="component" value="Unassembled WGS sequence"/>
</dbReference>
<keyword evidence="3" id="KW-1185">Reference proteome</keyword>
<dbReference type="Pfam" id="PF04264">
    <property type="entry name" value="YceI"/>
    <property type="match status" value="1"/>
</dbReference>
<evidence type="ECO:0000313" key="2">
    <source>
        <dbReference type="EMBL" id="PKQ44443.1"/>
    </source>
</evidence>
<sequence>MKIRLFLVVLICSVYVGNSQGSYKLSNKSILKINGSSTLHDWVVTANSKEGSMIILDGGKPNNLKIQVEVAQIKSEPGAAMDKKMHVALKEEECPNIYFESKVVKKMDGMENTYLVTGILNIAGVGLEIDIKSILKQFGGGYILKGFKEIKLRDFNIEPPTAMFGQIVVGELVTIDFNLIFE</sequence>
<evidence type="ECO:0000313" key="3">
    <source>
        <dbReference type="Proteomes" id="UP000233435"/>
    </source>
</evidence>
<feature type="domain" description="Lipid/polyisoprenoid-binding YceI-like" evidence="1">
    <location>
        <begin position="47"/>
        <end position="179"/>
    </location>
</feature>
<proteinExistence type="predicted"/>
<dbReference type="InterPro" id="IPR036761">
    <property type="entry name" value="TTHA0802/YceI-like_sf"/>
</dbReference>
<dbReference type="InterPro" id="IPR007372">
    <property type="entry name" value="Lipid/polyisoprenoid-bd_YceI"/>
</dbReference>
<dbReference type="OrthoDB" id="9794147at2"/>
<comment type="caution">
    <text evidence="2">The sequence shown here is derived from an EMBL/GenBank/DDBJ whole genome shotgun (WGS) entry which is preliminary data.</text>
</comment>
<dbReference type="SUPFAM" id="SSF101874">
    <property type="entry name" value="YceI-like"/>
    <property type="match status" value="1"/>
</dbReference>
<dbReference type="AlphaFoldDB" id="A0A2N3HHR7"/>
<dbReference type="EMBL" id="PJEO01000050">
    <property type="protein sequence ID" value="PKQ44443.1"/>
    <property type="molecule type" value="Genomic_DNA"/>
</dbReference>
<accession>A0A2N3HHR7</accession>
<organism evidence="2 3">
    <name type="scientific">Confluentibacter flavum</name>
    <dbReference type="NCBI Taxonomy" id="1909700"/>
    <lineage>
        <taxon>Bacteria</taxon>
        <taxon>Pseudomonadati</taxon>
        <taxon>Bacteroidota</taxon>
        <taxon>Flavobacteriia</taxon>
        <taxon>Flavobacteriales</taxon>
        <taxon>Flavobacteriaceae</taxon>
        <taxon>Confluentibacter</taxon>
    </lineage>
</organism>
<gene>
    <name evidence="2" type="ORF">CSW08_13610</name>
</gene>
<dbReference type="Gene3D" id="2.40.128.110">
    <property type="entry name" value="Lipid/polyisoprenoid-binding, YceI-like"/>
    <property type="match status" value="1"/>
</dbReference>
<dbReference type="RefSeq" id="WP_106660419.1">
    <property type="nucleotide sequence ID" value="NZ_PJEO01000050.1"/>
</dbReference>
<protein>
    <recommendedName>
        <fullName evidence="1">Lipid/polyisoprenoid-binding YceI-like domain-containing protein</fullName>
    </recommendedName>
</protein>
<name>A0A2N3HHR7_9FLAO</name>
<evidence type="ECO:0000259" key="1">
    <source>
        <dbReference type="Pfam" id="PF04264"/>
    </source>
</evidence>